<evidence type="ECO:0000313" key="4">
    <source>
        <dbReference type="Proteomes" id="UP000002668"/>
    </source>
</evidence>
<protein>
    <submittedName>
        <fullName evidence="3">Uncharacterized protein</fullName>
    </submittedName>
</protein>
<keyword evidence="1" id="KW-0812">Transmembrane</keyword>
<dbReference type="InParanoid" id="M1ZME5"/>
<keyword evidence="1" id="KW-1133">Transmembrane helix</keyword>
<name>M1ZME5_LEPMJ</name>
<dbReference type="Proteomes" id="UP000002668">
    <property type="component" value="Genome"/>
</dbReference>
<accession>M1ZME5</accession>
<evidence type="ECO:0000256" key="2">
    <source>
        <dbReference type="SAM" id="SignalP"/>
    </source>
</evidence>
<gene>
    <name evidence="3" type="ORF">Lema_P124870.1</name>
</gene>
<keyword evidence="1" id="KW-0472">Membrane</keyword>
<feature type="signal peptide" evidence="2">
    <location>
        <begin position="1"/>
        <end position="20"/>
    </location>
</feature>
<dbReference type="AlphaFoldDB" id="M1ZME5"/>
<reference evidence="3 4" key="1">
    <citation type="journal article" date="2011" name="Nat. Commun.">
        <title>Effector diversification within compartments of the Leptosphaeria maculans genome affected by Repeat-Induced Point mutations.</title>
        <authorList>
            <person name="Rouxel T."/>
            <person name="Grandaubert J."/>
            <person name="Hane J.K."/>
            <person name="Hoede C."/>
            <person name="van de Wouw A.P."/>
            <person name="Couloux A."/>
            <person name="Dominguez V."/>
            <person name="Anthouard V."/>
            <person name="Bally P."/>
            <person name="Bourras S."/>
            <person name="Cozijnsen A.J."/>
            <person name="Ciuffetti L.M."/>
            <person name="Degrave A."/>
            <person name="Dilmaghani A."/>
            <person name="Duret L."/>
            <person name="Fudal I."/>
            <person name="Goodwin S.B."/>
            <person name="Gout L."/>
            <person name="Glaser N."/>
            <person name="Linglin J."/>
            <person name="Kema G.H.J."/>
            <person name="Lapalu N."/>
            <person name="Lawrence C.B."/>
            <person name="May K."/>
            <person name="Meyer M."/>
            <person name="Ollivier B."/>
            <person name="Poulain J."/>
            <person name="Schoch C.L."/>
            <person name="Simon A."/>
            <person name="Spatafora J.W."/>
            <person name="Stachowiak A."/>
            <person name="Turgeon B.G."/>
            <person name="Tyler B.M."/>
            <person name="Vincent D."/>
            <person name="Weissenbach J."/>
            <person name="Amselem J."/>
            <person name="Quesneville H."/>
            <person name="Oliver R.P."/>
            <person name="Wincker P."/>
            <person name="Balesdent M.-H."/>
            <person name="Howlett B.J."/>
        </authorList>
    </citation>
    <scope>NUCLEOTIDE SEQUENCE [LARGE SCALE GENOMIC DNA]</scope>
    <source>
        <strain evidence="4">JN3 / isolate v23.1.3 / race Av1-4-5-6-7-8</strain>
    </source>
</reference>
<evidence type="ECO:0000256" key="1">
    <source>
        <dbReference type="SAM" id="Phobius"/>
    </source>
</evidence>
<dbReference type="VEuPathDB" id="FungiDB:Lema_P124870.1"/>
<evidence type="ECO:0000313" key="3">
    <source>
        <dbReference type="EMBL" id="CCT61083.1"/>
    </source>
</evidence>
<organism evidence="3 4">
    <name type="scientific">Leptosphaeria maculans (strain JN3 / isolate v23.1.3 / race Av1-4-5-6-7-8)</name>
    <name type="common">Blackleg fungus</name>
    <name type="synonym">Phoma lingam</name>
    <dbReference type="NCBI Taxonomy" id="985895"/>
    <lineage>
        <taxon>Eukaryota</taxon>
        <taxon>Fungi</taxon>
        <taxon>Dikarya</taxon>
        <taxon>Ascomycota</taxon>
        <taxon>Pezizomycotina</taxon>
        <taxon>Dothideomycetes</taxon>
        <taxon>Pleosporomycetidae</taxon>
        <taxon>Pleosporales</taxon>
        <taxon>Pleosporineae</taxon>
        <taxon>Leptosphaeriaceae</taxon>
        <taxon>Plenodomus</taxon>
        <taxon>Plenodomus lingam/Leptosphaeria maculans species complex</taxon>
    </lineage>
</organism>
<feature type="chain" id="PRO_5004020221" evidence="2">
    <location>
        <begin position="21"/>
        <end position="199"/>
    </location>
</feature>
<proteinExistence type="predicted"/>
<keyword evidence="2" id="KW-0732">Signal</keyword>
<keyword evidence="4" id="KW-1185">Reference proteome</keyword>
<dbReference type="EMBL" id="FP929064">
    <property type="protein sequence ID" value="CCT61083.1"/>
    <property type="molecule type" value="Genomic_DNA"/>
</dbReference>
<sequence length="199" mass="22167">MHLSTITCLLLFLFAAQTVAIISQDGVYAATHMPSLGVQSPATWLHGNWYYLLAAGLAVAGIVAAIIFVFACRHCRKAKQHDVEEARCHGAIPLKLFKLSSKPQPSPIQAPAPAINAVALNPTAPPGPPLDWDSNYSFRDCMKTYGEQHRADQWFDRQFLPSLSTCPESRQVTEDLIKERMIARESMGFPYNRTPMVRR</sequence>
<feature type="transmembrane region" description="Helical" evidence="1">
    <location>
        <begin position="49"/>
        <end position="71"/>
    </location>
</feature>